<evidence type="ECO:0000256" key="1">
    <source>
        <dbReference type="SAM" id="MobiDB-lite"/>
    </source>
</evidence>
<evidence type="ECO:0000313" key="2">
    <source>
        <dbReference type="EMBL" id="MED6139849.1"/>
    </source>
</evidence>
<accession>A0ABU6SUM4</accession>
<comment type="caution">
    <text evidence="2">The sequence shown here is derived from an EMBL/GenBank/DDBJ whole genome shotgun (WGS) entry which is preliminary data.</text>
</comment>
<feature type="region of interest" description="Disordered" evidence="1">
    <location>
        <begin position="42"/>
        <end position="61"/>
    </location>
</feature>
<dbReference type="Proteomes" id="UP001341840">
    <property type="component" value="Unassembled WGS sequence"/>
</dbReference>
<name>A0ABU6SUM4_9FABA</name>
<gene>
    <name evidence="2" type="ORF">PIB30_087822</name>
</gene>
<reference evidence="2 3" key="1">
    <citation type="journal article" date="2023" name="Plants (Basel)">
        <title>Bridging the Gap: Combining Genomics and Transcriptomics Approaches to Understand Stylosanthes scabra, an Orphan Legume from the Brazilian Caatinga.</title>
        <authorList>
            <person name="Ferreira-Neto J.R.C."/>
            <person name="da Silva M.D."/>
            <person name="Binneck E."/>
            <person name="de Melo N.F."/>
            <person name="da Silva R.H."/>
            <person name="de Melo A.L.T.M."/>
            <person name="Pandolfi V."/>
            <person name="Bustamante F.O."/>
            <person name="Brasileiro-Vidal A.C."/>
            <person name="Benko-Iseppon A.M."/>
        </authorList>
    </citation>
    <scope>NUCLEOTIDE SEQUENCE [LARGE SCALE GENOMIC DNA]</scope>
    <source>
        <tissue evidence="2">Leaves</tissue>
    </source>
</reference>
<sequence length="76" mass="8201">MEDLSMFQRPRTVALEYEKPGTYGMVSIYPLYRLVECGSADSGEGRVADDDQAEASSASQLALGTADRATFKCGES</sequence>
<organism evidence="2 3">
    <name type="scientific">Stylosanthes scabra</name>
    <dbReference type="NCBI Taxonomy" id="79078"/>
    <lineage>
        <taxon>Eukaryota</taxon>
        <taxon>Viridiplantae</taxon>
        <taxon>Streptophyta</taxon>
        <taxon>Embryophyta</taxon>
        <taxon>Tracheophyta</taxon>
        <taxon>Spermatophyta</taxon>
        <taxon>Magnoliopsida</taxon>
        <taxon>eudicotyledons</taxon>
        <taxon>Gunneridae</taxon>
        <taxon>Pentapetalae</taxon>
        <taxon>rosids</taxon>
        <taxon>fabids</taxon>
        <taxon>Fabales</taxon>
        <taxon>Fabaceae</taxon>
        <taxon>Papilionoideae</taxon>
        <taxon>50 kb inversion clade</taxon>
        <taxon>dalbergioids sensu lato</taxon>
        <taxon>Dalbergieae</taxon>
        <taxon>Pterocarpus clade</taxon>
        <taxon>Stylosanthes</taxon>
    </lineage>
</organism>
<evidence type="ECO:0000313" key="3">
    <source>
        <dbReference type="Proteomes" id="UP001341840"/>
    </source>
</evidence>
<protein>
    <submittedName>
        <fullName evidence="2">Uncharacterized protein</fullName>
    </submittedName>
</protein>
<keyword evidence="3" id="KW-1185">Reference proteome</keyword>
<dbReference type="EMBL" id="JASCZI010061979">
    <property type="protein sequence ID" value="MED6139849.1"/>
    <property type="molecule type" value="Genomic_DNA"/>
</dbReference>
<proteinExistence type="predicted"/>